<accession>A0A0P6VI35</accession>
<reference evidence="2 3" key="1">
    <citation type="submission" date="2014-02" db="EMBL/GenBank/DDBJ databases">
        <title>Genome sequence of Xanthomonas axonopodis DSM 3585 (T).</title>
        <authorList>
            <person name="Midha S."/>
            <person name="Patil P.B."/>
        </authorList>
    </citation>
    <scope>NUCLEOTIDE SEQUENCE [LARGE SCALE GENOMIC DNA]</scope>
    <source>
        <strain evidence="2 3">DSM 3585</strain>
    </source>
</reference>
<dbReference type="GO" id="GO:0016746">
    <property type="term" value="F:acyltransferase activity"/>
    <property type="evidence" value="ECO:0007669"/>
    <property type="project" value="InterPro"/>
</dbReference>
<comment type="caution">
    <text evidence="2">The sequence shown here is derived from an EMBL/GenBank/DDBJ whole genome shotgun (WGS) entry which is preliminary data.</text>
</comment>
<evidence type="ECO:0000259" key="1">
    <source>
        <dbReference type="Pfam" id="PF13723"/>
    </source>
</evidence>
<gene>
    <name evidence="2" type="ORF">XAXN_06005</name>
</gene>
<dbReference type="AlphaFoldDB" id="A0A0P6VI35"/>
<dbReference type="PATRIC" id="fig|53413.25.peg.3636"/>
<dbReference type="InterPro" id="IPR014030">
    <property type="entry name" value="Ketoacyl_synth_N"/>
</dbReference>
<dbReference type="Pfam" id="PF13723">
    <property type="entry name" value="Ketoacyl-synt_2"/>
    <property type="match status" value="1"/>
</dbReference>
<organism evidence="2 3">
    <name type="scientific">Xanthomonas axonopodis</name>
    <dbReference type="NCBI Taxonomy" id="53413"/>
    <lineage>
        <taxon>Bacteria</taxon>
        <taxon>Pseudomonadati</taxon>
        <taxon>Pseudomonadota</taxon>
        <taxon>Gammaproteobacteria</taxon>
        <taxon>Lysobacterales</taxon>
        <taxon>Lysobacteraceae</taxon>
        <taxon>Xanthomonas</taxon>
    </lineage>
</organism>
<dbReference type="EMBL" id="JFAQ01000056">
    <property type="protein sequence ID" value="KPL49663.1"/>
    <property type="molecule type" value="Genomic_DNA"/>
</dbReference>
<dbReference type="InterPro" id="IPR016039">
    <property type="entry name" value="Thiolase-like"/>
</dbReference>
<evidence type="ECO:0000313" key="3">
    <source>
        <dbReference type="Proteomes" id="UP000054035"/>
    </source>
</evidence>
<proteinExistence type="predicted"/>
<sequence length="257" mass="25989">MLTATIEGIGFWTQGLPSWEAASAFARGGALQEAPARPAPQLLAANERRRAPDTVAVSLEAALAACSTAGRDPASLPSIFTSTYGDLAISDYMCTTLASDPLAISPTKFHNSVHNAAAGYWTIGAGAMTPATAMSAGLGSFAQGLLEALVQRAADAQAVLLVSYDARSVGPLGRVAPSQGLLGSALVLGTPGQAGKPQLHAHLDDGTPSPGDGALARHIAGNAMAPMLPLLDLLAGNGDSVALYAAPGRVLRVEISQ</sequence>
<feature type="domain" description="Beta-ketoacyl synthase-like N-terminal" evidence="1">
    <location>
        <begin position="31"/>
        <end position="166"/>
    </location>
</feature>
<dbReference type="Proteomes" id="UP000054035">
    <property type="component" value="Unassembled WGS sequence"/>
</dbReference>
<dbReference type="OrthoDB" id="9798676at2"/>
<evidence type="ECO:0000313" key="2">
    <source>
        <dbReference type="EMBL" id="KPL49663.1"/>
    </source>
</evidence>
<dbReference type="RefSeq" id="WP_054318865.1">
    <property type="nucleotide sequence ID" value="NZ_JFAQ01000056.1"/>
</dbReference>
<name>A0A0P6VI35_9XANT</name>
<protein>
    <recommendedName>
        <fullName evidence="1">Beta-ketoacyl synthase-like N-terminal domain-containing protein</fullName>
    </recommendedName>
</protein>
<dbReference type="SUPFAM" id="SSF53901">
    <property type="entry name" value="Thiolase-like"/>
    <property type="match status" value="1"/>
</dbReference>